<reference evidence="1" key="1">
    <citation type="journal article" date="2021" name="Proc. Natl. Acad. Sci. U.S.A.">
        <title>A Catalog of Tens of Thousands of Viruses from Human Metagenomes Reveals Hidden Associations with Chronic Diseases.</title>
        <authorList>
            <person name="Tisza M.J."/>
            <person name="Buck C.B."/>
        </authorList>
    </citation>
    <scope>NUCLEOTIDE SEQUENCE</scope>
    <source>
        <strain evidence="1">CtqfO1</strain>
    </source>
</reference>
<dbReference type="EMBL" id="BK032734">
    <property type="protein sequence ID" value="DAF57450.1"/>
    <property type="molecule type" value="Genomic_DNA"/>
</dbReference>
<accession>A0A8S5T3V0</accession>
<evidence type="ECO:0000313" key="1">
    <source>
        <dbReference type="EMBL" id="DAF57450.1"/>
    </source>
</evidence>
<proteinExistence type="predicted"/>
<organism evidence="1">
    <name type="scientific">Myoviridae sp. ctqfO1</name>
    <dbReference type="NCBI Taxonomy" id="2827710"/>
    <lineage>
        <taxon>Viruses</taxon>
        <taxon>Duplodnaviria</taxon>
        <taxon>Heunggongvirae</taxon>
        <taxon>Uroviricota</taxon>
        <taxon>Caudoviricetes</taxon>
    </lineage>
</organism>
<name>A0A8S5T3V0_9CAUD</name>
<sequence>MNRYYETKVNGMNIYLDLFSHSLGNNVYDTLIEIAPSTESDTWFSGKTLYVGGLDGAPFIRGLDALVAFYLNKEVQARNKEYIDNVLYEMLCALTGRES</sequence>
<protein>
    <submittedName>
        <fullName evidence="1">Uncharacterized protein</fullName>
    </submittedName>
</protein>